<evidence type="ECO:0000256" key="5">
    <source>
        <dbReference type="ARBA" id="ARBA00022989"/>
    </source>
</evidence>
<dbReference type="CDD" id="cd04187">
    <property type="entry name" value="DPM1_like_bac"/>
    <property type="match status" value="1"/>
</dbReference>
<dbReference type="Pfam" id="PF00535">
    <property type="entry name" value="Glycos_transf_2"/>
    <property type="match status" value="1"/>
</dbReference>
<evidence type="ECO:0000256" key="3">
    <source>
        <dbReference type="ARBA" id="ARBA00022679"/>
    </source>
</evidence>
<comment type="caution">
    <text evidence="9">The sequence shown here is derived from an EMBL/GenBank/DDBJ whole genome shotgun (WGS) entry which is preliminary data.</text>
</comment>
<feature type="domain" description="Glycosyltransferase 2-like" evidence="8">
    <location>
        <begin position="5"/>
        <end position="174"/>
    </location>
</feature>
<keyword evidence="6 7" id="KW-0472">Membrane</keyword>
<comment type="subcellular location">
    <subcellularLocation>
        <location evidence="1">Membrane</location>
        <topology evidence="1">Multi-pass membrane protein</topology>
    </subcellularLocation>
</comment>
<gene>
    <name evidence="9" type="ORF">DW888_06710</name>
</gene>
<dbReference type="GeneID" id="69504537"/>
<evidence type="ECO:0000256" key="1">
    <source>
        <dbReference type="ARBA" id="ARBA00004141"/>
    </source>
</evidence>
<proteinExistence type="predicted"/>
<dbReference type="SUPFAM" id="SSF53448">
    <property type="entry name" value="Nucleotide-diphospho-sugar transferases"/>
    <property type="match status" value="1"/>
</dbReference>
<keyword evidence="2" id="KW-0328">Glycosyltransferase</keyword>
<dbReference type="InterPro" id="IPR050256">
    <property type="entry name" value="Glycosyltransferase_2"/>
</dbReference>
<evidence type="ECO:0000256" key="2">
    <source>
        <dbReference type="ARBA" id="ARBA00022676"/>
    </source>
</evidence>
<sequence length="327" mass="37018">MRLAIVVPCYKEEAVLVETTKRLTKVMEALINRKLITPNSFILYVNDGSTDGTWSLISTLHSNNKSICGVNLASNVGHQNALMAGLTVAGRFCDIAISIDADLQDDTAVIEEMVIKYKEGFDIVYGVRKSRTSDTFFKRFTALSFYKFMRAMGIKSVYNHADYRLMSKRAIEQLCKFRERNLFLRGIVPLIGYNTTSVYYDRVERFAGESKYPFNKMLNFAIDGITSFSVKPVRMILLVGVLFLLITLGVLVYTLHSLWIGHVVPGWTSLMLSVWFVGAVILISLGIVGEYIGKIYIEVKDRPRYNIESVLLNNEDTEEPDTKTTHD</sequence>
<evidence type="ECO:0000259" key="8">
    <source>
        <dbReference type="Pfam" id="PF00535"/>
    </source>
</evidence>
<dbReference type="InterPro" id="IPR001173">
    <property type="entry name" value="Glyco_trans_2-like"/>
</dbReference>
<dbReference type="EMBL" id="QSGO01000004">
    <property type="protein sequence ID" value="RHB36550.1"/>
    <property type="molecule type" value="Genomic_DNA"/>
</dbReference>
<dbReference type="GO" id="GO:0016757">
    <property type="term" value="F:glycosyltransferase activity"/>
    <property type="evidence" value="ECO:0007669"/>
    <property type="project" value="UniProtKB-KW"/>
</dbReference>
<feature type="transmembrane region" description="Helical" evidence="7">
    <location>
        <begin position="272"/>
        <end position="292"/>
    </location>
</feature>
<protein>
    <submittedName>
        <fullName evidence="9">Glycosyltransferase</fullName>
    </submittedName>
</protein>
<dbReference type="Proteomes" id="UP000284379">
    <property type="component" value="Unassembled WGS sequence"/>
</dbReference>
<reference evidence="9 10" key="1">
    <citation type="submission" date="2018-08" db="EMBL/GenBank/DDBJ databases">
        <title>A genome reference for cultivated species of the human gut microbiota.</title>
        <authorList>
            <person name="Zou Y."/>
            <person name="Xue W."/>
            <person name="Luo G."/>
        </authorList>
    </citation>
    <scope>NUCLEOTIDE SEQUENCE [LARGE SCALE GENOMIC DNA]</scope>
    <source>
        <strain evidence="9 10">AM40-30BH</strain>
    </source>
</reference>
<dbReference type="AlphaFoldDB" id="A0A413VSD1"/>
<feature type="transmembrane region" description="Helical" evidence="7">
    <location>
        <begin position="236"/>
        <end position="260"/>
    </location>
</feature>
<organism evidence="9 10">
    <name type="scientific">Bacteroides nordii</name>
    <dbReference type="NCBI Taxonomy" id="291645"/>
    <lineage>
        <taxon>Bacteria</taxon>
        <taxon>Pseudomonadati</taxon>
        <taxon>Bacteroidota</taxon>
        <taxon>Bacteroidia</taxon>
        <taxon>Bacteroidales</taxon>
        <taxon>Bacteroidaceae</taxon>
        <taxon>Bacteroides</taxon>
    </lineage>
</organism>
<keyword evidence="5 7" id="KW-1133">Transmembrane helix</keyword>
<dbReference type="GO" id="GO:0005886">
    <property type="term" value="C:plasma membrane"/>
    <property type="evidence" value="ECO:0007669"/>
    <property type="project" value="TreeGrafter"/>
</dbReference>
<evidence type="ECO:0000256" key="6">
    <source>
        <dbReference type="ARBA" id="ARBA00023136"/>
    </source>
</evidence>
<dbReference type="RefSeq" id="WP_025866585.1">
    <property type="nucleotide sequence ID" value="NZ_CABJFV010000004.1"/>
</dbReference>
<dbReference type="PANTHER" id="PTHR48090:SF1">
    <property type="entry name" value="PROPHAGE BACTOPRENOL GLUCOSYL TRANSFERASE HOMOLOG"/>
    <property type="match status" value="1"/>
</dbReference>
<dbReference type="PANTHER" id="PTHR48090">
    <property type="entry name" value="UNDECAPRENYL-PHOSPHATE 4-DEOXY-4-FORMAMIDO-L-ARABINOSE TRANSFERASE-RELATED"/>
    <property type="match status" value="1"/>
</dbReference>
<evidence type="ECO:0000256" key="7">
    <source>
        <dbReference type="SAM" id="Phobius"/>
    </source>
</evidence>
<keyword evidence="3 9" id="KW-0808">Transferase</keyword>
<accession>A0A413VSD1</accession>
<keyword evidence="4 7" id="KW-0812">Transmembrane</keyword>
<evidence type="ECO:0000313" key="10">
    <source>
        <dbReference type="Proteomes" id="UP000284379"/>
    </source>
</evidence>
<dbReference type="InterPro" id="IPR029044">
    <property type="entry name" value="Nucleotide-diphossugar_trans"/>
</dbReference>
<evidence type="ECO:0000256" key="4">
    <source>
        <dbReference type="ARBA" id="ARBA00022692"/>
    </source>
</evidence>
<name>A0A413VSD1_9BACE</name>
<evidence type="ECO:0000313" key="9">
    <source>
        <dbReference type="EMBL" id="RHB36550.1"/>
    </source>
</evidence>
<dbReference type="Gene3D" id="3.90.550.10">
    <property type="entry name" value="Spore Coat Polysaccharide Biosynthesis Protein SpsA, Chain A"/>
    <property type="match status" value="1"/>
</dbReference>